<dbReference type="Proteomes" id="UP000051957">
    <property type="component" value="Unassembled WGS sequence"/>
</dbReference>
<evidence type="ECO:0000256" key="1">
    <source>
        <dbReference type="SAM" id="MobiDB-lite"/>
    </source>
</evidence>
<feature type="domain" description="DUF5776" evidence="2">
    <location>
        <begin position="487"/>
        <end position="555"/>
    </location>
</feature>
<keyword evidence="3" id="KW-0449">Lipoprotein</keyword>
<reference evidence="3 4" key="1">
    <citation type="journal article" date="2015" name="Genome Announc.">
        <title>Expanding the biotechnology potential of lactobacilli through comparative genomics of 213 strains and associated genera.</title>
        <authorList>
            <person name="Sun Z."/>
            <person name="Harris H.M."/>
            <person name="McCann A."/>
            <person name="Guo C."/>
            <person name="Argimon S."/>
            <person name="Zhang W."/>
            <person name="Yang X."/>
            <person name="Jeffery I.B."/>
            <person name="Cooney J.C."/>
            <person name="Kagawa T.F."/>
            <person name="Liu W."/>
            <person name="Song Y."/>
            <person name="Salvetti E."/>
            <person name="Wrobel A."/>
            <person name="Rasinkangas P."/>
            <person name="Parkhill J."/>
            <person name="Rea M.C."/>
            <person name="O'Sullivan O."/>
            <person name="Ritari J."/>
            <person name="Douillard F.P."/>
            <person name="Paul Ross R."/>
            <person name="Yang R."/>
            <person name="Briner A.E."/>
            <person name="Felis G.E."/>
            <person name="de Vos W.M."/>
            <person name="Barrangou R."/>
            <person name="Klaenhammer T.R."/>
            <person name="Caufield P.W."/>
            <person name="Cui Y."/>
            <person name="Zhang H."/>
            <person name="O'Toole P.W."/>
        </authorList>
    </citation>
    <scope>NUCLEOTIDE SEQUENCE [LARGE SCALE GENOMIC DNA]</scope>
    <source>
        <strain evidence="3 4">DSM 5707</strain>
    </source>
</reference>
<organism evidence="3 4">
    <name type="scientific">Lentilactobacillus parabuchneri DSM 5707 = NBRC 107865</name>
    <dbReference type="NCBI Taxonomy" id="1423784"/>
    <lineage>
        <taxon>Bacteria</taxon>
        <taxon>Bacillati</taxon>
        <taxon>Bacillota</taxon>
        <taxon>Bacilli</taxon>
        <taxon>Lactobacillales</taxon>
        <taxon>Lactobacillaceae</taxon>
        <taxon>Lentilactobacillus</taxon>
    </lineage>
</organism>
<feature type="compositionally biased region" description="Low complexity" evidence="1">
    <location>
        <begin position="365"/>
        <end position="389"/>
    </location>
</feature>
<name>A0A0R1YRE3_9LACO</name>
<evidence type="ECO:0000259" key="2">
    <source>
        <dbReference type="Pfam" id="PF19087"/>
    </source>
</evidence>
<dbReference type="Pfam" id="PF19087">
    <property type="entry name" value="DUF5776"/>
    <property type="match status" value="1"/>
</dbReference>
<dbReference type="AlphaFoldDB" id="A0A0R1YRE3"/>
<sequence>MTSPQIANGFEHSLYFQATDKSGNLQDSNYAVDPETSTPLKTIINSDNYKDLTLNFTINNNTTDDKIVNEIVCLPKYSDDSTPLVFDNDRGHSTIAPESGSQSSMALTAYIDKHEYSLDAIPAGSDWSTMDRFRVKGTLSAGQHWSIKIPLKLNITDATALDEYLYDSKWAQVVDNSYAPNSYSGPTLTTYIRIAQQDSLNGGKYLATIENNDGSFTPLPQNVEDLMPQIGANGEVIWDNLYDGSYGSGSVQGDAQTALFKKLDTVGFTGSYFYLDLQKLGAVKSANGYTLERNLQALGYDFAPDSTTNKTATSYYYRFSGVTPNITGGNGGGMGTNGIGSINLRLYKVTPVPLPAKPNNGGNGSSSSNTSTTTNTTPSTNNTWNPTTPKQTDGSTGLPNYASVKGAAVYATKAIYMYRTPNFTKHNRVAKYTKKARVNRPMFVVTGYARSNNGALRYKVRDVNKGAKTYGKTGYITANKNYVSGVYYRTLPKNKHLTVIAKKGGNAYRTASLTGKSNHYKKGARLHVKRLVKHNLTTRYQLTNGHYVTANKKFVIQGND</sequence>
<protein>
    <submittedName>
        <fullName evidence="3">Lipoprotein</fullName>
    </submittedName>
</protein>
<comment type="caution">
    <text evidence="3">The sequence shown here is derived from an EMBL/GenBank/DDBJ whole genome shotgun (WGS) entry which is preliminary data.</text>
</comment>
<accession>A0A0R1YRE3</accession>
<dbReference type="PATRIC" id="fig|1423784.4.peg.1270"/>
<dbReference type="EMBL" id="AZGK01000021">
    <property type="protein sequence ID" value="KRM45008.1"/>
    <property type="molecule type" value="Genomic_DNA"/>
</dbReference>
<gene>
    <name evidence="3" type="ORF">FC51_GL001255</name>
</gene>
<feature type="region of interest" description="Disordered" evidence="1">
    <location>
        <begin position="353"/>
        <end position="398"/>
    </location>
</feature>
<evidence type="ECO:0000313" key="3">
    <source>
        <dbReference type="EMBL" id="KRM45008.1"/>
    </source>
</evidence>
<evidence type="ECO:0000313" key="4">
    <source>
        <dbReference type="Proteomes" id="UP000051957"/>
    </source>
</evidence>
<proteinExistence type="predicted"/>
<dbReference type="InterPro" id="IPR044081">
    <property type="entry name" value="DUF5776"/>
</dbReference>